<keyword evidence="2" id="KW-1185">Reference proteome</keyword>
<dbReference type="EMBL" id="JH413832">
    <property type="protein sequence ID" value="EHL30301.1"/>
    <property type="molecule type" value="Genomic_DNA"/>
</dbReference>
<reference evidence="1 2" key="1">
    <citation type="journal article" date="2011" name="BMC Genomics">
        <title>Insight into cross-talk between intra-amoebal pathogens.</title>
        <authorList>
            <person name="Gimenez G."/>
            <person name="Bertelli C."/>
            <person name="Moliner C."/>
            <person name="Robert C."/>
            <person name="Raoult D."/>
            <person name="Fournier P.E."/>
            <person name="Greub G."/>
        </authorList>
    </citation>
    <scope>NUCLEOTIDE SEQUENCE [LARGE SCALE GENOMIC DNA]</scope>
    <source>
        <strain evidence="1 2">LLAP12</strain>
    </source>
</reference>
<accession>G9EQT0</accession>
<proteinExistence type="predicted"/>
<evidence type="ECO:0000313" key="1">
    <source>
        <dbReference type="EMBL" id="EHL30301.1"/>
    </source>
</evidence>
<organism evidence="1 2">
    <name type="scientific">Legionella drancourtii LLAP12</name>
    <dbReference type="NCBI Taxonomy" id="658187"/>
    <lineage>
        <taxon>Bacteria</taxon>
        <taxon>Pseudomonadati</taxon>
        <taxon>Pseudomonadota</taxon>
        <taxon>Gammaproteobacteria</taxon>
        <taxon>Legionellales</taxon>
        <taxon>Legionellaceae</taxon>
        <taxon>Legionella</taxon>
    </lineage>
</organism>
<dbReference type="HOGENOM" id="CLU_3253440_0_0_6"/>
<dbReference type="InParanoid" id="G9EQT0"/>
<protein>
    <submittedName>
        <fullName evidence="1">Uncharacterized protein</fullName>
    </submittedName>
</protein>
<dbReference type="AlphaFoldDB" id="G9EQT0"/>
<gene>
    <name evidence="1" type="ORF">LDG_7633</name>
</gene>
<sequence>MNNLTLCAINQPKDRVNSLKNKPPCVIFTQFFHWFNLKTFCN</sequence>
<evidence type="ECO:0000313" key="2">
    <source>
        <dbReference type="Proteomes" id="UP000002770"/>
    </source>
</evidence>
<dbReference type="STRING" id="658187.LDG_7633"/>
<dbReference type="Proteomes" id="UP000002770">
    <property type="component" value="Unassembled WGS sequence"/>
</dbReference>
<name>G9EQT0_9GAMM</name>